<gene>
    <name evidence="3" type="ORF">C7456_108199</name>
</gene>
<feature type="chain" id="PRO_5016397023" evidence="2">
    <location>
        <begin position="18"/>
        <end position="91"/>
    </location>
</feature>
<comment type="caution">
    <text evidence="3">The sequence shown here is derived from an EMBL/GenBank/DDBJ whole genome shotgun (WGS) entry which is preliminary data.</text>
</comment>
<dbReference type="OrthoDB" id="5959004at2"/>
<evidence type="ECO:0000256" key="2">
    <source>
        <dbReference type="SAM" id="SignalP"/>
    </source>
</evidence>
<sequence>MRRLLCILLLLPAFAAAADTLRVGDRLLVSGDSTARVEELLGRPSHRSHRTAARHGRSGQSGERWQYRRDGRTITLTIVDDRVVGIEQGGD</sequence>
<reference evidence="3 4" key="1">
    <citation type="submission" date="2018-05" db="EMBL/GenBank/DDBJ databases">
        <title>Genomic Encyclopedia of Type Strains, Phase IV (KMG-IV): sequencing the most valuable type-strain genomes for metagenomic binning, comparative biology and taxonomic classification.</title>
        <authorList>
            <person name="Goeker M."/>
        </authorList>
    </citation>
    <scope>NUCLEOTIDE SEQUENCE [LARGE SCALE GENOMIC DNA]</scope>
    <source>
        <strain evidence="3 4">DSM 14263</strain>
    </source>
</reference>
<dbReference type="AlphaFoldDB" id="A0A316I0A9"/>
<protein>
    <submittedName>
        <fullName evidence="3">Uncharacterized protein DUF2845</fullName>
    </submittedName>
</protein>
<dbReference type="Proteomes" id="UP000245812">
    <property type="component" value="Unassembled WGS sequence"/>
</dbReference>
<name>A0A316I0A9_9GAMM</name>
<dbReference type="RefSeq" id="WP_109724022.1">
    <property type="nucleotide sequence ID" value="NZ_MSZV01000073.1"/>
</dbReference>
<feature type="compositionally biased region" description="Basic residues" evidence="1">
    <location>
        <begin position="45"/>
        <end position="57"/>
    </location>
</feature>
<dbReference type="EMBL" id="QGHC01000008">
    <property type="protein sequence ID" value="PWK85903.1"/>
    <property type="molecule type" value="Genomic_DNA"/>
</dbReference>
<accession>A0A316I0A9</accession>
<feature type="region of interest" description="Disordered" evidence="1">
    <location>
        <begin position="45"/>
        <end position="64"/>
    </location>
</feature>
<proteinExistence type="predicted"/>
<evidence type="ECO:0000313" key="3">
    <source>
        <dbReference type="EMBL" id="PWK85903.1"/>
    </source>
</evidence>
<feature type="signal peptide" evidence="2">
    <location>
        <begin position="1"/>
        <end position="17"/>
    </location>
</feature>
<organism evidence="3 4">
    <name type="scientific">Fulvimonas soli</name>
    <dbReference type="NCBI Taxonomy" id="155197"/>
    <lineage>
        <taxon>Bacteria</taxon>
        <taxon>Pseudomonadati</taxon>
        <taxon>Pseudomonadota</taxon>
        <taxon>Gammaproteobacteria</taxon>
        <taxon>Lysobacterales</taxon>
        <taxon>Rhodanobacteraceae</taxon>
        <taxon>Fulvimonas</taxon>
    </lineage>
</organism>
<keyword evidence="2" id="KW-0732">Signal</keyword>
<keyword evidence="4" id="KW-1185">Reference proteome</keyword>
<evidence type="ECO:0000256" key="1">
    <source>
        <dbReference type="SAM" id="MobiDB-lite"/>
    </source>
</evidence>
<evidence type="ECO:0000313" key="4">
    <source>
        <dbReference type="Proteomes" id="UP000245812"/>
    </source>
</evidence>